<dbReference type="PANTHER" id="PTHR21139">
    <property type="entry name" value="TRIOSEPHOSPHATE ISOMERASE"/>
    <property type="match status" value="1"/>
</dbReference>
<dbReference type="GO" id="GO:0046166">
    <property type="term" value="P:glyceraldehyde-3-phosphate biosynthetic process"/>
    <property type="evidence" value="ECO:0007669"/>
    <property type="project" value="TreeGrafter"/>
</dbReference>
<evidence type="ECO:0000256" key="4">
    <source>
        <dbReference type="RuleBase" id="RU363013"/>
    </source>
</evidence>
<dbReference type="PANTHER" id="PTHR21139:SF2">
    <property type="entry name" value="TRIOSEPHOSPHATE ISOMERASE"/>
    <property type="match status" value="1"/>
</dbReference>
<dbReference type="InterPro" id="IPR013785">
    <property type="entry name" value="Aldolase_TIM"/>
</dbReference>
<dbReference type="Pfam" id="PF00121">
    <property type="entry name" value="TIM"/>
    <property type="match status" value="1"/>
</dbReference>
<proteinExistence type="inferred from homology"/>
<dbReference type="GO" id="GO:0019563">
    <property type="term" value="P:glycerol catabolic process"/>
    <property type="evidence" value="ECO:0007669"/>
    <property type="project" value="TreeGrafter"/>
</dbReference>
<dbReference type="GeneID" id="37042410"/>
<dbReference type="Gene3D" id="3.20.20.70">
    <property type="entry name" value="Aldolase class I"/>
    <property type="match status" value="1"/>
</dbReference>
<evidence type="ECO:0000256" key="3">
    <source>
        <dbReference type="ARBA" id="ARBA00023235"/>
    </source>
</evidence>
<dbReference type="GO" id="GO:0006094">
    <property type="term" value="P:gluconeogenesis"/>
    <property type="evidence" value="ECO:0007669"/>
    <property type="project" value="UniProtKB-UniPathway"/>
</dbReference>
<dbReference type="SUPFAM" id="SSF51351">
    <property type="entry name" value="Triosephosphate isomerase (TIM)"/>
    <property type="match status" value="1"/>
</dbReference>
<dbReference type="UniPathway" id="UPA00138"/>
<dbReference type="GO" id="GO:0004807">
    <property type="term" value="F:triose-phosphate isomerase activity"/>
    <property type="evidence" value="ECO:0007669"/>
    <property type="project" value="UniProtKB-EC"/>
</dbReference>
<comment type="similarity">
    <text evidence="1 4">Belongs to the triosephosphate isomerase family.</text>
</comment>
<sequence>MSDGWIACLDVPGIYSVTDSHEHTCGLSPRCRSSSTHSEHRRSSQSRLCNCCFPDQLFEKRMTTTESGKRRRLVGVSTKMYFDLAKSKSYLDAVLSSVPSLLAELREPTDVFVIPDFVNIIPYAERIAAGKAPLLLGAQDAHHDDGGAYTGEVSPKVLAQAGVKIVEMGHAERRRLFGETDEWVAQKALGAARNAMVPLICVGEVSQGGGAEKAVEECWTQVYRVFENPNFPKDAEVILAYEPVWAIGKSEPASAEHVVAVTKLLRQKAADLGRPGLVRILYGGSAGPGLFQKLEEGVDGLFLGRFAHDPKQFVETITEVGGGRK</sequence>
<reference evidence="5 6" key="1">
    <citation type="journal article" date="2018" name="Mol. Biol. Evol.">
        <title>Broad Genomic Sampling Reveals a Smut Pathogenic Ancestry of the Fungal Clade Ustilaginomycotina.</title>
        <authorList>
            <person name="Kijpornyongpan T."/>
            <person name="Mondo S.J."/>
            <person name="Barry K."/>
            <person name="Sandor L."/>
            <person name="Lee J."/>
            <person name="Lipzen A."/>
            <person name="Pangilinan J."/>
            <person name="LaButti K."/>
            <person name="Hainaut M."/>
            <person name="Henrissat B."/>
            <person name="Grigoriev I.V."/>
            <person name="Spatafora J.W."/>
            <person name="Aime M.C."/>
        </authorList>
    </citation>
    <scope>NUCLEOTIDE SEQUENCE [LARGE SCALE GENOMIC DNA]</scope>
    <source>
        <strain evidence="5 6">MCA 4198</strain>
    </source>
</reference>
<comment type="subunit">
    <text evidence="2">Homodimer.</text>
</comment>
<keyword evidence="4" id="KW-0312">Gluconeogenesis</keyword>
<keyword evidence="6" id="KW-1185">Reference proteome</keyword>
<dbReference type="InterPro" id="IPR035990">
    <property type="entry name" value="TIM_sf"/>
</dbReference>
<comment type="pathway">
    <text evidence="4">Carbohydrate biosynthesis; gluconeogenesis.</text>
</comment>
<dbReference type="EMBL" id="KZ819634">
    <property type="protein sequence ID" value="PWN93414.1"/>
    <property type="molecule type" value="Genomic_DNA"/>
</dbReference>
<name>A0A316YXD8_9BASI</name>
<dbReference type="OrthoDB" id="6715177at2759"/>
<organism evidence="5 6">
    <name type="scientific">Acaromyces ingoldii</name>
    <dbReference type="NCBI Taxonomy" id="215250"/>
    <lineage>
        <taxon>Eukaryota</taxon>
        <taxon>Fungi</taxon>
        <taxon>Dikarya</taxon>
        <taxon>Basidiomycota</taxon>
        <taxon>Ustilaginomycotina</taxon>
        <taxon>Exobasidiomycetes</taxon>
        <taxon>Exobasidiales</taxon>
        <taxon>Cryptobasidiaceae</taxon>
        <taxon>Acaromyces</taxon>
    </lineage>
</organism>
<dbReference type="InterPro" id="IPR000652">
    <property type="entry name" value="Triosephosphate_isomerase"/>
</dbReference>
<dbReference type="GO" id="GO:0006096">
    <property type="term" value="P:glycolytic process"/>
    <property type="evidence" value="ECO:0007669"/>
    <property type="project" value="UniProtKB-UniPathway"/>
</dbReference>
<dbReference type="PROSITE" id="PS51440">
    <property type="entry name" value="TIM_2"/>
    <property type="match status" value="1"/>
</dbReference>
<keyword evidence="3 4" id="KW-0413">Isomerase</keyword>
<dbReference type="AlphaFoldDB" id="A0A316YXD8"/>
<dbReference type="Proteomes" id="UP000245768">
    <property type="component" value="Unassembled WGS sequence"/>
</dbReference>
<gene>
    <name evidence="5" type="ORF">FA10DRAFT_264064</name>
</gene>
<dbReference type="RefSeq" id="XP_025380612.1">
    <property type="nucleotide sequence ID" value="XM_025520494.1"/>
</dbReference>
<evidence type="ECO:0000313" key="6">
    <source>
        <dbReference type="Proteomes" id="UP000245768"/>
    </source>
</evidence>
<comment type="pathway">
    <text evidence="4">Carbohydrate degradation; glycolysis; D-glyceraldehyde 3-phosphate from glycerone phosphate: step 1/1.</text>
</comment>
<evidence type="ECO:0000256" key="2">
    <source>
        <dbReference type="ARBA" id="ARBA00011738"/>
    </source>
</evidence>
<dbReference type="UniPathway" id="UPA00109">
    <property type="reaction ID" value="UER00189"/>
</dbReference>
<dbReference type="STRING" id="215250.A0A316YXD8"/>
<dbReference type="InParanoid" id="A0A316YXD8"/>
<keyword evidence="4" id="KW-0324">Glycolysis</keyword>
<accession>A0A316YXD8</accession>
<comment type="catalytic activity">
    <reaction evidence="4">
        <text>D-glyceraldehyde 3-phosphate = dihydroxyacetone phosphate</text>
        <dbReference type="Rhea" id="RHEA:18585"/>
        <dbReference type="ChEBI" id="CHEBI:57642"/>
        <dbReference type="ChEBI" id="CHEBI:59776"/>
        <dbReference type="EC" id="5.3.1.1"/>
    </reaction>
</comment>
<dbReference type="CDD" id="cd00311">
    <property type="entry name" value="TIM"/>
    <property type="match status" value="1"/>
</dbReference>
<protein>
    <recommendedName>
        <fullName evidence="4">Triosephosphate isomerase</fullName>
        <ecNumber evidence="4">5.3.1.1</ecNumber>
    </recommendedName>
</protein>
<evidence type="ECO:0000313" key="5">
    <source>
        <dbReference type="EMBL" id="PWN93414.1"/>
    </source>
</evidence>
<dbReference type="EC" id="5.3.1.1" evidence="4"/>
<evidence type="ECO:0000256" key="1">
    <source>
        <dbReference type="ARBA" id="ARBA00007422"/>
    </source>
</evidence>
<dbReference type="GO" id="GO:0005829">
    <property type="term" value="C:cytosol"/>
    <property type="evidence" value="ECO:0007669"/>
    <property type="project" value="TreeGrafter"/>
</dbReference>